<dbReference type="AlphaFoldDB" id="A0A0N0BDE0"/>
<dbReference type="STRING" id="166423.A0A0N0BDE0"/>
<reference evidence="1 2" key="1">
    <citation type="submission" date="2015-07" db="EMBL/GenBank/DDBJ databases">
        <title>The genome of Melipona quadrifasciata.</title>
        <authorList>
            <person name="Pan H."/>
            <person name="Kapheim K."/>
        </authorList>
    </citation>
    <scope>NUCLEOTIDE SEQUENCE [LARGE SCALE GENOMIC DNA]</scope>
    <source>
        <strain evidence="1">0111107301</strain>
        <tissue evidence="1">Whole body</tissue>
    </source>
</reference>
<evidence type="ECO:0000313" key="1">
    <source>
        <dbReference type="EMBL" id="KOX70022.1"/>
    </source>
</evidence>
<accession>A0A0N0BDE0</accession>
<dbReference type="Gene3D" id="3.80.10.10">
    <property type="entry name" value="Ribonuclease Inhibitor"/>
    <property type="match status" value="1"/>
</dbReference>
<dbReference type="InterPro" id="IPR032675">
    <property type="entry name" value="LRR_dom_sf"/>
</dbReference>
<organism evidence="1 2">
    <name type="scientific">Melipona quadrifasciata</name>
    <dbReference type="NCBI Taxonomy" id="166423"/>
    <lineage>
        <taxon>Eukaryota</taxon>
        <taxon>Metazoa</taxon>
        <taxon>Ecdysozoa</taxon>
        <taxon>Arthropoda</taxon>
        <taxon>Hexapoda</taxon>
        <taxon>Insecta</taxon>
        <taxon>Pterygota</taxon>
        <taxon>Neoptera</taxon>
        <taxon>Endopterygota</taxon>
        <taxon>Hymenoptera</taxon>
        <taxon>Apocrita</taxon>
        <taxon>Aculeata</taxon>
        <taxon>Apoidea</taxon>
        <taxon>Anthophila</taxon>
        <taxon>Apidae</taxon>
        <taxon>Melipona</taxon>
    </lineage>
</organism>
<gene>
    <name evidence="1" type="ORF">WN51_04537</name>
</gene>
<dbReference type="Proteomes" id="UP000053105">
    <property type="component" value="Unassembled WGS sequence"/>
</dbReference>
<protein>
    <submittedName>
        <fullName evidence="1">F-box/LRR-repeat protein 21</fullName>
    </submittedName>
</protein>
<proteinExistence type="predicted"/>
<keyword evidence="2" id="KW-1185">Reference proteome</keyword>
<sequence>MLALMNTVKPDSLDVDNDKFKSIMKISSKGSIEHRRDRSGGSDEDSAKTLQLLRIKGFHRLLPEGIKALVNYCRYLQELSLPYSLLSDELLLALSSENQMQLETLRLEVHPETKPFPRVSDKAWFTFSSHLPNINLMLLSYMTSEDDQSPLFAPYVPITHLYFGEAPSEATMLRIGYQCPQLIELVIAAYGPGLLDHALLSVAQRCPRLSAVGLGDCEITYAKYLNDGNICFPCSTLSCSGLLEFVTLCANRLRILYVWETSLIEDSELDVAKLSKNVSLLLRRTWVPEYIPLC</sequence>
<name>A0A0N0BDE0_9HYME</name>
<dbReference type="OrthoDB" id="9974792at2759"/>
<dbReference type="EMBL" id="KQ435878">
    <property type="protein sequence ID" value="KOX70022.1"/>
    <property type="molecule type" value="Genomic_DNA"/>
</dbReference>
<dbReference type="SUPFAM" id="SSF52047">
    <property type="entry name" value="RNI-like"/>
    <property type="match status" value="1"/>
</dbReference>
<evidence type="ECO:0000313" key="2">
    <source>
        <dbReference type="Proteomes" id="UP000053105"/>
    </source>
</evidence>